<dbReference type="InterPro" id="IPR004177">
    <property type="entry name" value="DDHD_dom"/>
</dbReference>
<dbReference type="Pfam" id="PF23465">
    <property type="entry name" value="DUF7131"/>
    <property type="match status" value="1"/>
</dbReference>
<dbReference type="OrthoDB" id="69269at2759"/>
<keyword evidence="4" id="KW-1185">Reference proteome</keyword>
<dbReference type="PANTHER" id="PTHR23509:SF10">
    <property type="entry name" value="LD21067P"/>
    <property type="match status" value="1"/>
</dbReference>
<dbReference type="GO" id="GO:0032048">
    <property type="term" value="P:cardiolipin metabolic process"/>
    <property type="evidence" value="ECO:0007669"/>
    <property type="project" value="EnsemblFungi"/>
</dbReference>
<dbReference type="SMART" id="SM01127">
    <property type="entry name" value="DDHD"/>
    <property type="match status" value="1"/>
</dbReference>
<dbReference type="STRING" id="1344418.A0A1D2VBK3"/>
<name>A0A1D2VBK3_9ASCO</name>
<dbReference type="AlphaFoldDB" id="A0A1D2VBK3"/>
<evidence type="ECO:0000313" key="3">
    <source>
        <dbReference type="EMBL" id="ODV58991.1"/>
    </source>
</evidence>
<dbReference type="Pfam" id="PF02862">
    <property type="entry name" value="DDHD"/>
    <property type="match status" value="1"/>
</dbReference>
<dbReference type="GO" id="GO:0046337">
    <property type="term" value="P:phosphatidylethanolamine metabolic process"/>
    <property type="evidence" value="ECO:0007669"/>
    <property type="project" value="EnsemblFungi"/>
</dbReference>
<dbReference type="InParanoid" id="A0A1D2VBK3"/>
<gene>
    <name evidence="3" type="ORF">ASCRUDRAFT_38287</name>
</gene>
<dbReference type="RefSeq" id="XP_020045298.1">
    <property type="nucleotide sequence ID" value="XM_020190843.1"/>
</dbReference>
<dbReference type="FunCoup" id="A0A1D2VBK3">
    <property type="interactions" value="3"/>
</dbReference>
<dbReference type="InterPro" id="IPR055555">
    <property type="entry name" value="PA-PLA1_DUF7131"/>
</dbReference>
<dbReference type="SUPFAM" id="SSF53474">
    <property type="entry name" value="alpha/beta-Hydrolases"/>
    <property type="match status" value="1"/>
</dbReference>
<dbReference type="Proteomes" id="UP000095038">
    <property type="component" value="Unassembled WGS sequence"/>
</dbReference>
<dbReference type="PANTHER" id="PTHR23509">
    <property type="entry name" value="PA-PL1 PHOSPHOLIPASE FAMILY"/>
    <property type="match status" value="1"/>
</dbReference>
<dbReference type="InterPro" id="IPR029058">
    <property type="entry name" value="AB_hydrolase_fold"/>
</dbReference>
<sequence>MIKSSFSLTGRFQFRLFATCSFVLTSKSIPKIDPKWLYATDIPITKPKYYNYKQTQQPKNFILFSDNDSINLEKTFNLLKSGKGHLDSSIVTVNEDNLFKVDFGTQTSDSNGNNHHLIKMGPIYWDGPIYEVRRGTWFDSEGSPFNPKISAQLEDAYLSIKPYKRENSADFDNLEKSNLFPLENLSDNEIKIFGRYILFLNSTTACLLPDKSFLSKIQLNIVKSLSLNIPTFSDIKIIYRGYANIKKPHDSMSTNSSKSIGELKPTEDSNQNLDQKKKETEELNEVQEDEKLTEAMRVEIESDYNDDKECHNPYDCNDREVDHLILCVHGIGQLLGTRYQYINFVHTINVLRKSLKRVYSKNPQFQEIAYPNYEKYSENESMDERLISEMKHNCRIQVLPIFWRHKIDFESAKKDLKLPSLSDISIGGVKQIRDLVGDVLLDVLLYYDPFYFNAILNEVTTEANRIYDLYSKYNPKFKGKVSIIGHSLGSAITFEILSKQPEQLENKNNQGKLNFPVDNFFALGSPTGLFNLIKRKKIGSRQIYNLDNTENIMSLPRCNNYYNIFHPSDPVAYRVEPLISRTYSEFMPCSIPNLLDNPLDSIKQQLESITNISEKFVEKAANALELKFGSTVEKKEQKEDFDEKKSNKVKISKDSFDIMKGCNYSGRVDYALSEGYFDISIISAIGSHVSYFEDENVAGFLLKELLTKNKNDLREYAKLNK</sequence>
<accession>A0A1D2VBK3</accession>
<proteinExistence type="predicted"/>
<dbReference type="GO" id="GO:0008970">
    <property type="term" value="F:phospholipase A1 activity"/>
    <property type="evidence" value="ECO:0007669"/>
    <property type="project" value="EnsemblFungi"/>
</dbReference>
<dbReference type="Pfam" id="PF23463">
    <property type="entry name" value="WWE_2"/>
    <property type="match status" value="1"/>
</dbReference>
<organism evidence="3 4">
    <name type="scientific">Ascoidea rubescens DSM 1968</name>
    <dbReference type="NCBI Taxonomy" id="1344418"/>
    <lineage>
        <taxon>Eukaryota</taxon>
        <taxon>Fungi</taxon>
        <taxon>Dikarya</taxon>
        <taxon>Ascomycota</taxon>
        <taxon>Saccharomycotina</taxon>
        <taxon>Saccharomycetes</taxon>
        <taxon>Ascoideaceae</taxon>
        <taxon>Ascoidea</taxon>
    </lineage>
</organism>
<dbReference type="InterPro" id="IPR058055">
    <property type="entry name" value="PA-PLA1"/>
</dbReference>
<evidence type="ECO:0000256" key="1">
    <source>
        <dbReference type="SAM" id="MobiDB-lite"/>
    </source>
</evidence>
<evidence type="ECO:0000259" key="2">
    <source>
        <dbReference type="PROSITE" id="PS51043"/>
    </source>
</evidence>
<dbReference type="PROSITE" id="PS51043">
    <property type="entry name" value="DDHD"/>
    <property type="match status" value="1"/>
</dbReference>
<dbReference type="EMBL" id="KV454488">
    <property type="protein sequence ID" value="ODV58991.1"/>
    <property type="molecule type" value="Genomic_DNA"/>
</dbReference>
<dbReference type="GO" id="GO:0046872">
    <property type="term" value="F:metal ion binding"/>
    <property type="evidence" value="ECO:0007669"/>
    <property type="project" value="InterPro"/>
</dbReference>
<dbReference type="InterPro" id="IPR057826">
    <property type="entry name" value="WWE_C20G8.02"/>
</dbReference>
<dbReference type="GO" id="GO:0005759">
    <property type="term" value="C:mitochondrial matrix"/>
    <property type="evidence" value="ECO:0007669"/>
    <property type="project" value="EnsemblFungi"/>
</dbReference>
<evidence type="ECO:0000313" key="4">
    <source>
        <dbReference type="Proteomes" id="UP000095038"/>
    </source>
</evidence>
<feature type="domain" description="DDHD" evidence="2">
    <location>
        <begin position="513"/>
        <end position="707"/>
    </location>
</feature>
<feature type="region of interest" description="Disordered" evidence="1">
    <location>
        <begin position="250"/>
        <end position="288"/>
    </location>
</feature>
<reference evidence="4" key="1">
    <citation type="submission" date="2016-05" db="EMBL/GenBank/DDBJ databases">
        <title>Comparative genomics of biotechnologically important yeasts.</title>
        <authorList>
            <consortium name="DOE Joint Genome Institute"/>
            <person name="Riley R."/>
            <person name="Haridas S."/>
            <person name="Wolfe K.H."/>
            <person name="Lopes M.R."/>
            <person name="Hittinger C.T."/>
            <person name="Goker M."/>
            <person name="Salamov A."/>
            <person name="Wisecaver J."/>
            <person name="Long T.M."/>
            <person name="Aerts A.L."/>
            <person name="Barry K."/>
            <person name="Choi C."/>
            <person name="Clum A."/>
            <person name="Coughlan A.Y."/>
            <person name="Deshpande S."/>
            <person name="Douglass A.P."/>
            <person name="Hanson S.J."/>
            <person name="Klenk H.-P."/>
            <person name="Labutti K."/>
            <person name="Lapidus A."/>
            <person name="Lindquist E."/>
            <person name="Lipzen A."/>
            <person name="Meier-Kolthoff J.P."/>
            <person name="Ohm R.A."/>
            <person name="Otillar R.P."/>
            <person name="Pangilinan J."/>
            <person name="Peng Y."/>
            <person name="Rokas A."/>
            <person name="Rosa C.A."/>
            <person name="Scheuner C."/>
            <person name="Sibirny A.A."/>
            <person name="Slot J.C."/>
            <person name="Stielow J.B."/>
            <person name="Sun H."/>
            <person name="Kurtzman C.P."/>
            <person name="Blackwell M."/>
            <person name="Grigoriev I.V."/>
            <person name="Jeffries T.W."/>
        </authorList>
    </citation>
    <scope>NUCLEOTIDE SEQUENCE [LARGE SCALE GENOMIC DNA]</scope>
    <source>
        <strain evidence="4">DSM 1968</strain>
    </source>
</reference>
<dbReference type="GeneID" id="30964479"/>
<protein>
    <submittedName>
        <fullName evidence="3">DDHD-domain-containing protein</fullName>
    </submittedName>
</protein>